<comment type="caution">
    <text evidence="1">The sequence shown here is derived from an EMBL/GenBank/DDBJ whole genome shotgun (WGS) entry which is preliminary data.</text>
</comment>
<reference evidence="1 2" key="1">
    <citation type="journal article" date="2015" name="Nature">
        <title>rRNA introns, odd ribosomes, and small enigmatic genomes across a large radiation of phyla.</title>
        <authorList>
            <person name="Brown C.T."/>
            <person name="Hug L.A."/>
            <person name="Thomas B.C."/>
            <person name="Sharon I."/>
            <person name="Castelle C.J."/>
            <person name="Singh A."/>
            <person name="Wilkins M.J."/>
            <person name="Williams K.H."/>
            <person name="Banfield J.F."/>
        </authorList>
    </citation>
    <scope>NUCLEOTIDE SEQUENCE [LARGE SCALE GENOMIC DNA]</scope>
</reference>
<evidence type="ECO:0000313" key="2">
    <source>
        <dbReference type="Proteomes" id="UP000033815"/>
    </source>
</evidence>
<organism evidence="1 2">
    <name type="scientific">Candidatus Nomurabacteria bacterium GW2011_GWB1_44_12</name>
    <dbReference type="NCBI Taxonomy" id="1618748"/>
    <lineage>
        <taxon>Bacteria</taxon>
        <taxon>Candidatus Nomuraibacteriota</taxon>
    </lineage>
</organism>
<gene>
    <name evidence="1" type="ORF">UW25_C0002G0049</name>
</gene>
<proteinExistence type="predicted"/>
<dbReference type="AlphaFoldDB" id="A0A837ICC8"/>
<sequence>MKAFKNTLQKGTVRYVVFKEKGTFFAVALEFNIVVEGASQIEAIVLLNEAIAGYLGSARKFKLRPHVLNQTVDAEYEKMWQESNKVYGQAANQLVRKRVARSTKSPYVLSSGQFNLAFA</sequence>
<name>A0A837ICC8_9BACT</name>
<protein>
    <recommendedName>
        <fullName evidence="3">HicB family protein</fullName>
    </recommendedName>
</protein>
<dbReference type="Proteomes" id="UP000033815">
    <property type="component" value="Unassembled WGS sequence"/>
</dbReference>
<dbReference type="EMBL" id="LCHP01000002">
    <property type="protein sequence ID" value="KKT37103.1"/>
    <property type="molecule type" value="Genomic_DNA"/>
</dbReference>
<accession>A0A837ICC8</accession>
<evidence type="ECO:0000313" key="1">
    <source>
        <dbReference type="EMBL" id="KKT37103.1"/>
    </source>
</evidence>
<evidence type="ECO:0008006" key="3">
    <source>
        <dbReference type="Google" id="ProtNLM"/>
    </source>
</evidence>